<feature type="transmembrane region" description="Helical" evidence="1">
    <location>
        <begin position="141"/>
        <end position="159"/>
    </location>
</feature>
<keyword evidence="1" id="KW-0812">Transmembrane</keyword>
<feature type="transmembrane region" description="Helical" evidence="1">
    <location>
        <begin position="48"/>
        <end position="71"/>
    </location>
</feature>
<evidence type="ECO:0008006" key="4">
    <source>
        <dbReference type="Google" id="ProtNLM"/>
    </source>
</evidence>
<name>A0A7S8EBA3_9CHLR</name>
<dbReference type="AlphaFoldDB" id="A0A7S8EBA3"/>
<dbReference type="EMBL" id="CP062983">
    <property type="protein sequence ID" value="QPC83815.1"/>
    <property type="molecule type" value="Genomic_DNA"/>
</dbReference>
<keyword evidence="1" id="KW-0472">Membrane</keyword>
<evidence type="ECO:0000313" key="2">
    <source>
        <dbReference type="EMBL" id="QPC83815.1"/>
    </source>
</evidence>
<reference evidence="2 3" key="1">
    <citation type="submission" date="2020-02" db="EMBL/GenBank/DDBJ databases">
        <authorList>
            <person name="Zheng R.K."/>
            <person name="Sun C.M."/>
        </authorList>
    </citation>
    <scope>NUCLEOTIDE SEQUENCE [LARGE SCALE GENOMIC DNA]</scope>
    <source>
        <strain evidence="3">rifampicinis</strain>
    </source>
</reference>
<feature type="transmembrane region" description="Helical" evidence="1">
    <location>
        <begin position="6"/>
        <end position="28"/>
    </location>
</feature>
<feature type="transmembrane region" description="Helical" evidence="1">
    <location>
        <begin position="77"/>
        <end position="97"/>
    </location>
</feature>
<evidence type="ECO:0000313" key="3">
    <source>
        <dbReference type="Proteomes" id="UP000594468"/>
    </source>
</evidence>
<dbReference type="RefSeq" id="WP_195171879.1">
    <property type="nucleotide sequence ID" value="NZ_CP062983.1"/>
</dbReference>
<organism evidence="2 3">
    <name type="scientific">Phototrophicus methaneseepsis</name>
    <dbReference type="NCBI Taxonomy" id="2710758"/>
    <lineage>
        <taxon>Bacteria</taxon>
        <taxon>Bacillati</taxon>
        <taxon>Chloroflexota</taxon>
        <taxon>Candidatus Thermofontia</taxon>
        <taxon>Phototrophicales</taxon>
        <taxon>Phototrophicaceae</taxon>
        <taxon>Phototrophicus</taxon>
    </lineage>
</organism>
<evidence type="ECO:0000256" key="1">
    <source>
        <dbReference type="SAM" id="Phobius"/>
    </source>
</evidence>
<keyword evidence="1" id="KW-1133">Transmembrane helix</keyword>
<keyword evidence="3" id="KW-1185">Reference proteome</keyword>
<sequence length="162" mass="18082">MYRWIVFLHIVSAFAFFMAHGASAVMAFRLQQEKDPERIRTILDLSSAAVPVAYFALMILVLAGIIAGVMGNWFSQGWIWVSLGLLIVLWFGMVMYAGRYYSPVRKAAGLPYHDREGEHPAGPSASSEEIIKLAQASNPRLLLGLSFGLVAVIIWLMMFKPF</sequence>
<dbReference type="Proteomes" id="UP000594468">
    <property type="component" value="Chromosome"/>
</dbReference>
<gene>
    <name evidence="2" type="ORF">G4Y79_05395</name>
</gene>
<protein>
    <recommendedName>
        <fullName evidence="4">DUF2269 family protein</fullName>
    </recommendedName>
</protein>
<dbReference type="KEGG" id="pmet:G4Y79_05395"/>
<proteinExistence type="predicted"/>
<accession>A0A7S8EBA3</accession>